<evidence type="ECO:0000313" key="2">
    <source>
        <dbReference type="EMBL" id="GJM54617.1"/>
    </source>
</evidence>
<dbReference type="PROSITE" id="PS51186">
    <property type="entry name" value="GNAT"/>
    <property type="match status" value="1"/>
</dbReference>
<dbReference type="InterPro" id="IPR000182">
    <property type="entry name" value="GNAT_dom"/>
</dbReference>
<dbReference type="Gene3D" id="3.40.630.30">
    <property type="match status" value="1"/>
</dbReference>
<dbReference type="EMBL" id="BQKC01000001">
    <property type="protein sequence ID" value="GJM54617.1"/>
    <property type="molecule type" value="Genomic_DNA"/>
</dbReference>
<comment type="caution">
    <text evidence="2">The sequence shown here is derived from an EMBL/GenBank/DDBJ whole genome shotgun (WGS) entry which is preliminary data.</text>
</comment>
<evidence type="ECO:0000313" key="3">
    <source>
        <dbReference type="Proteomes" id="UP001055025"/>
    </source>
</evidence>
<gene>
    <name evidence="2" type="ORF">ATOP_02720</name>
</gene>
<feature type="domain" description="N-acetyltransferase" evidence="1">
    <location>
        <begin position="30"/>
        <end position="176"/>
    </location>
</feature>
<name>A0AAV5AZW2_9ACTN</name>
<dbReference type="RefSeq" id="WP_204408262.1">
    <property type="nucleotide sequence ID" value="NZ_BQKC01000001.1"/>
</dbReference>
<dbReference type="Pfam" id="PF13508">
    <property type="entry name" value="Acetyltransf_7"/>
    <property type="match status" value="1"/>
</dbReference>
<sequence length="190" mass="20798">MTKLDDAIPYEDLLMVCPRPAVGPAPGLPEGYRWADEPGSMGEEWAALMTSLGFPFSLEEARGKWRELQAPDVAARHFFVLGPEGDLAATCTLCAGKYPEAAPLRMHWVMTAEGHQRRGLSRTVCRAALAAADGRPVQLSTQAQSWPAVVLYESLGFRPWERAWGNVAEGEAKARWARARKAAEAHGARL</sequence>
<reference evidence="2" key="1">
    <citation type="journal article" date="2022" name="Int. J. Syst. Evol. Microbiol.">
        <title>Granulimonas faecalis gen. nov., sp. nov., and Leptogranulimonas caecicola gen. nov., sp. nov., novel lactate-producing Atopobiaceae bacteria isolated from mouse intestines, and an emended description of the family Atopobiaceae.</title>
        <authorList>
            <person name="Morinaga K."/>
            <person name="Kusada H."/>
            <person name="Sakamoto S."/>
            <person name="Murakami T."/>
            <person name="Toyoda A."/>
            <person name="Mori H."/>
            <person name="Meng X.Y."/>
            <person name="Takashino M."/>
            <person name="Murotomi K."/>
            <person name="Tamaki H."/>
        </authorList>
    </citation>
    <scope>NUCLEOTIDE SEQUENCE</scope>
    <source>
        <strain evidence="2">OPF53</strain>
    </source>
</reference>
<dbReference type="Proteomes" id="UP001055025">
    <property type="component" value="Unassembled WGS sequence"/>
</dbReference>
<dbReference type="SUPFAM" id="SSF55729">
    <property type="entry name" value="Acyl-CoA N-acyltransferases (Nat)"/>
    <property type="match status" value="1"/>
</dbReference>
<organism evidence="2 3">
    <name type="scientific">Granulimonas faecalis</name>
    <dbReference type="NCBI Taxonomy" id="2894155"/>
    <lineage>
        <taxon>Bacteria</taxon>
        <taxon>Bacillati</taxon>
        <taxon>Actinomycetota</taxon>
        <taxon>Coriobacteriia</taxon>
        <taxon>Coriobacteriales</taxon>
        <taxon>Kribbibacteriaceae</taxon>
        <taxon>Granulimonas</taxon>
    </lineage>
</organism>
<evidence type="ECO:0000259" key="1">
    <source>
        <dbReference type="PROSITE" id="PS51186"/>
    </source>
</evidence>
<accession>A0AAV5AZW2</accession>
<proteinExistence type="predicted"/>
<protein>
    <recommendedName>
        <fullName evidence="1">N-acetyltransferase domain-containing protein</fullName>
    </recommendedName>
</protein>
<dbReference type="AlphaFoldDB" id="A0AAV5AZW2"/>
<dbReference type="InterPro" id="IPR016181">
    <property type="entry name" value="Acyl_CoA_acyltransferase"/>
</dbReference>
<keyword evidence="3" id="KW-1185">Reference proteome</keyword>
<dbReference type="GO" id="GO:0016747">
    <property type="term" value="F:acyltransferase activity, transferring groups other than amino-acyl groups"/>
    <property type="evidence" value="ECO:0007669"/>
    <property type="project" value="InterPro"/>
</dbReference>